<dbReference type="Proteomes" id="UP000256661">
    <property type="component" value="Unassembled WGS sequence"/>
</dbReference>
<dbReference type="InterPro" id="IPR005532">
    <property type="entry name" value="SUMF_dom"/>
</dbReference>
<dbReference type="PANTHER" id="PTHR23150:SF19">
    <property type="entry name" value="FORMYLGLYCINE-GENERATING ENZYME"/>
    <property type="match status" value="1"/>
</dbReference>
<reference evidence="3 4" key="1">
    <citation type="submission" date="2018-08" db="EMBL/GenBank/DDBJ databases">
        <title>Sequencing the genomes of 1000 actinobacteria strains.</title>
        <authorList>
            <person name="Klenk H.-P."/>
        </authorList>
    </citation>
    <scope>NUCLEOTIDE SEQUENCE [LARGE SCALE GENOMIC DNA]</scope>
    <source>
        <strain evidence="3 4">DSM 43927</strain>
    </source>
</reference>
<dbReference type="InterPro" id="IPR016187">
    <property type="entry name" value="CTDL_fold"/>
</dbReference>
<sequence length="307" mass="33604">MPMSPGNEMVAVPAGRVVLSDRRTRRTWPVELRPYEIAAYPVTQALYEQITGLRPSTANADALPVERAPWGNGLGPGTAPDDRLPVEGASSWDGLGPGIARGGGLPVEGASWEDGLGPGSARSDRPALERGSWGDGLRPGTAGGDRLPVEGVSWWDAVRFCNALSERDGLTPAYDLGEGDDVAWDEAADGYRLPTEAEWEHACRAGTEGPRYGPLEEIAWHRGNSQGRIHEVGGKRPNPWGLYDMLGNVWDWCWDLYDAEVYGAYRVLRGGGWFDEHWSCRASVRRRSHPTFKVDDVGFRLARSPRA</sequence>
<dbReference type="Gene3D" id="3.90.1580.10">
    <property type="entry name" value="paralog of FGE (formylglycine-generating enzyme)"/>
    <property type="match status" value="1"/>
</dbReference>
<proteinExistence type="predicted"/>
<name>A0A3D9SK76_9ACTN</name>
<dbReference type="EMBL" id="QTTT01000001">
    <property type="protein sequence ID" value="REE96299.1"/>
    <property type="molecule type" value="Genomic_DNA"/>
</dbReference>
<feature type="domain" description="Sulfatase-modifying factor enzyme-like" evidence="2">
    <location>
        <begin position="7"/>
        <end position="303"/>
    </location>
</feature>
<dbReference type="GO" id="GO:0120147">
    <property type="term" value="F:formylglycine-generating oxidase activity"/>
    <property type="evidence" value="ECO:0007669"/>
    <property type="project" value="TreeGrafter"/>
</dbReference>
<organism evidence="3 4">
    <name type="scientific">Thermomonospora umbrina</name>
    <dbReference type="NCBI Taxonomy" id="111806"/>
    <lineage>
        <taxon>Bacteria</taxon>
        <taxon>Bacillati</taxon>
        <taxon>Actinomycetota</taxon>
        <taxon>Actinomycetes</taxon>
        <taxon>Streptosporangiales</taxon>
        <taxon>Thermomonosporaceae</taxon>
        <taxon>Thermomonospora</taxon>
    </lineage>
</organism>
<evidence type="ECO:0000313" key="4">
    <source>
        <dbReference type="Proteomes" id="UP000256661"/>
    </source>
</evidence>
<dbReference type="AlphaFoldDB" id="A0A3D9SK76"/>
<accession>A0A3D9SK76</accession>
<keyword evidence="4" id="KW-1185">Reference proteome</keyword>
<evidence type="ECO:0000259" key="2">
    <source>
        <dbReference type="Pfam" id="PF03781"/>
    </source>
</evidence>
<feature type="region of interest" description="Disordered" evidence="1">
    <location>
        <begin position="108"/>
        <end position="146"/>
    </location>
</feature>
<dbReference type="PANTHER" id="PTHR23150">
    <property type="entry name" value="SULFATASE MODIFYING FACTOR 1, 2"/>
    <property type="match status" value="1"/>
</dbReference>
<protein>
    <submittedName>
        <fullName evidence="3">Formylglycine-generating enzyme required for sulfatase activity</fullName>
    </submittedName>
</protein>
<dbReference type="SUPFAM" id="SSF56436">
    <property type="entry name" value="C-type lectin-like"/>
    <property type="match status" value="1"/>
</dbReference>
<comment type="caution">
    <text evidence="3">The sequence shown here is derived from an EMBL/GenBank/DDBJ whole genome shotgun (WGS) entry which is preliminary data.</text>
</comment>
<dbReference type="InterPro" id="IPR051043">
    <property type="entry name" value="Sulfatase_Mod_Factor_Kinase"/>
</dbReference>
<evidence type="ECO:0000313" key="3">
    <source>
        <dbReference type="EMBL" id="REE96299.1"/>
    </source>
</evidence>
<dbReference type="InterPro" id="IPR042095">
    <property type="entry name" value="SUMF_sf"/>
</dbReference>
<dbReference type="Pfam" id="PF03781">
    <property type="entry name" value="FGE-sulfatase"/>
    <property type="match status" value="1"/>
</dbReference>
<evidence type="ECO:0000256" key="1">
    <source>
        <dbReference type="SAM" id="MobiDB-lite"/>
    </source>
</evidence>
<gene>
    <name evidence="3" type="ORF">DFJ69_1729</name>
</gene>